<protein>
    <submittedName>
        <fullName evidence="3">DotU family type IV/VI secretion system protein</fullName>
    </submittedName>
</protein>
<keyword evidence="1" id="KW-1133">Transmembrane helix</keyword>
<evidence type="ECO:0000259" key="2">
    <source>
        <dbReference type="Pfam" id="PF09850"/>
    </source>
</evidence>
<dbReference type="NCBIfam" id="NF038228">
    <property type="entry name" value="IcmH_DotU_IVB"/>
    <property type="match status" value="1"/>
</dbReference>
<dbReference type="PANTHER" id="PTHR38033:SF1">
    <property type="entry name" value="DOTU FAMILY TYPE IV_VI SECRETION SYSTEM PROTEIN"/>
    <property type="match status" value="1"/>
</dbReference>
<evidence type="ECO:0000313" key="3">
    <source>
        <dbReference type="EMBL" id="TNC75755.1"/>
    </source>
</evidence>
<dbReference type="InterPro" id="IPR017732">
    <property type="entry name" value="T4/T6SS_DotU"/>
</dbReference>
<accession>A0A5C4NPA7</accession>
<name>A0A5C4NPA7_9BURK</name>
<comment type="caution">
    <text evidence="3">The sequence shown here is derived from an EMBL/GenBank/DDBJ whole genome shotgun (WGS) entry which is preliminary data.</text>
</comment>
<sequence length="260" mass="28641">MHSSAPPSLMSGGQAAYASSMAAGPGTEHTLMDLMYDGFYALFMLKNGSGPQDNADFISKMTHFLDEFSRGAKKQGASADDIDAAKYAFCAAVDEIILRSPYSIRDEWARRPLQLVLFGDQLAGENFFIRLEALRARGSAHLQALEVFHMCLLLGFQGRYILEGPEKLNYLTARLGDEIAQMKGKKTGFAPHAERPDQIIHKLRNNVPPWVLCSVFALICALGYLGLRTMLAKQTEAQINAYNDIVKLAPRVANLSITLP</sequence>
<dbReference type="Pfam" id="PF09850">
    <property type="entry name" value="DotU"/>
    <property type="match status" value="1"/>
</dbReference>
<dbReference type="InterPro" id="IPR038522">
    <property type="entry name" value="T4/T6SS_DotU_sf"/>
</dbReference>
<dbReference type="EMBL" id="VDGE01000006">
    <property type="protein sequence ID" value="TNC75755.1"/>
    <property type="molecule type" value="Genomic_DNA"/>
</dbReference>
<proteinExistence type="predicted"/>
<reference evidence="3 4" key="1">
    <citation type="submission" date="2019-06" db="EMBL/GenBank/DDBJ databases">
        <title>Genome sequence of Janthinobacterium lividum UCD_MED1.</title>
        <authorList>
            <person name="De Leon M.E."/>
            <person name="Jospin G."/>
        </authorList>
    </citation>
    <scope>NUCLEOTIDE SEQUENCE [LARGE SCALE GENOMIC DNA]</scope>
    <source>
        <strain evidence="3 4">UCD_MED1</strain>
    </source>
</reference>
<dbReference type="PANTHER" id="PTHR38033">
    <property type="entry name" value="MEMBRANE PROTEIN-RELATED"/>
    <property type="match status" value="1"/>
</dbReference>
<keyword evidence="1" id="KW-0472">Membrane</keyword>
<organism evidence="3 4">
    <name type="scientific">Janthinobacterium lividum</name>
    <dbReference type="NCBI Taxonomy" id="29581"/>
    <lineage>
        <taxon>Bacteria</taxon>
        <taxon>Pseudomonadati</taxon>
        <taxon>Pseudomonadota</taxon>
        <taxon>Betaproteobacteria</taxon>
        <taxon>Burkholderiales</taxon>
        <taxon>Oxalobacteraceae</taxon>
        <taxon>Janthinobacterium</taxon>
    </lineage>
</organism>
<evidence type="ECO:0000256" key="1">
    <source>
        <dbReference type="SAM" id="Phobius"/>
    </source>
</evidence>
<evidence type="ECO:0000313" key="4">
    <source>
        <dbReference type="Proteomes" id="UP000305681"/>
    </source>
</evidence>
<dbReference type="AlphaFoldDB" id="A0A5C4NPA7"/>
<gene>
    <name evidence="3" type="ORF">FHI69_15930</name>
</gene>
<feature type="transmembrane region" description="Helical" evidence="1">
    <location>
        <begin position="207"/>
        <end position="227"/>
    </location>
</feature>
<keyword evidence="1" id="KW-0812">Transmembrane</keyword>
<dbReference type="RefSeq" id="WP_139091268.1">
    <property type="nucleotide sequence ID" value="NZ_VDGE01000006.1"/>
</dbReference>
<feature type="domain" description="Type IV / VI secretion system DotU" evidence="2">
    <location>
        <begin position="31"/>
        <end position="229"/>
    </location>
</feature>
<dbReference type="Gene3D" id="1.25.40.590">
    <property type="entry name" value="Type IV / VI secretion system, DotU"/>
    <property type="match status" value="1"/>
</dbReference>
<dbReference type="NCBIfam" id="TIGR03349">
    <property type="entry name" value="IV_VI_DotU"/>
    <property type="match status" value="1"/>
</dbReference>
<dbReference type="Proteomes" id="UP000305681">
    <property type="component" value="Unassembled WGS sequence"/>
</dbReference>